<protein>
    <submittedName>
        <fullName evidence="2">Uncharacterized protein</fullName>
    </submittedName>
</protein>
<accession>A0A919RGF6</accession>
<evidence type="ECO:0000313" key="2">
    <source>
        <dbReference type="EMBL" id="GII93403.1"/>
    </source>
</evidence>
<name>A0A919RGF6_9ACTN</name>
<gene>
    <name evidence="2" type="ORF">Ssi02_36340</name>
</gene>
<reference evidence="2" key="1">
    <citation type="submission" date="2021-01" db="EMBL/GenBank/DDBJ databases">
        <title>Whole genome shotgun sequence of Sinosporangium siamense NBRC 109515.</title>
        <authorList>
            <person name="Komaki H."/>
            <person name="Tamura T."/>
        </authorList>
    </citation>
    <scope>NUCLEOTIDE SEQUENCE</scope>
    <source>
        <strain evidence="2">NBRC 109515</strain>
    </source>
</reference>
<comment type="caution">
    <text evidence="2">The sequence shown here is derived from an EMBL/GenBank/DDBJ whole genome shotgun (WGS) entry which is preliminary data.</text>
</comment>
<sequence length="77" mass="8547">MEMKSASGAPRRHLPTSPFKPPPPAPPAERFSVNDQVTHDRYGLGVVVAVEDEIAVVVDFGSRQERITTPFNKLYKL</sequence>
<feature type="compositionally biased region" description="Pro residues" evidence="1">
    <location>
        <begin position="18"/>
        <end position="27"/>
    </location>
</feature>
<evidence type="ECO:0000313" key="3">
    <source>
        <dbReference type="Proteomes" id="UP000606172"/>
    </source>
</evidence>
<organism evidence="2 3">
    <name type="scientific">Sinosporangium siamense</name>
    <dbReference type="NCBI Taxonomy" id="1367973"/>
    <lineage>
        <taxon>Bacteria</taxon>
        <taxon>Bacillati</taxon>
        <taxon>Actinomycetota</taxon>
        <taxon>Actinomycetes</taxon>
        <taxon>Streptosporangiales</taxon>
        <taxon>Streptosporangiaceae</taxon>
        <taxon>Sinosporangium</taxon>
    </lineage>
</organism>
<feature type="region of interest" description="Disordered" evidence="1">
    <location>
        <begin position="1"/>
        <end position="31"/>
    </location>
</feature>
<keyword evidence="3" id="KW-1185">Reference proteome</keyword>
<proteinExistence type="predicted"/>
<dbReference type="AlphaFoldDB" id="A0A919RGF6"/>
<dbReference type="EMBL" id="BOOW01000022">
    <property type="protein sequence ID" value="GII93403.1"/>
    <property type="molecule type" value="Genomic_DNA"/>
</dbReference>
<evidence type="ECO:0000256" key="1">
    <source>
        <dbReference type="SAM" id="MobiDB-lite"/>
    </source>
</evidence>
<dbReference type="Proteomes" id="UP000606172">
    <property type="component" value="Unassembled WGS sequence"/>
</dbReference>